<keyword evidence="1" id="KW-0812">Transmembrane</keyword>
<name>A0ABX8W4R3_9LACO</name>
<keyword evidence="3" id="KW-1185">Reference proteome</keyword>
<dbReference type="RefSeq" id="WP_103751531.1">
    <property type="nucleotide sequence ID" value="NZ_CP048268.1"/>
</dbReference>
<reference evidence="2 3" key="1">
    <citation type="submission" date="2020-01" db="EMBL/GenBank/DDBJ databases">
        <title>Vast differences in strain-level diversity in the gut microbiota of two closely related honey bee species.</title>
        <authorList>
            <person name="Ellegaard K.M."/>
            <person name="Suenami S."/>
            <person name="Miyazaki R."/>
            <person name="Engel P."/>
        </authorList>
    </citation>
    <scope>NUCLEOTIDE SEQUENCE [LARGE SCALE GENOMIC DNA]</scope>
    <source>
        <strain evidence="2 3">ESL0416</strain>
    </source>
</reference>
<protein>
    <submittedName>
        <fullName evidence="2">YggT family protein</fullName>
    </submittedName>
</protein>
<keyword evidence="1" id="KW-1133">Transmembrane helix</keyword>
<feature type="transmembrane region" description="Helical" evidence="1">
    <location>
        <begin position="71"/>
        <end position="96"/>
    </location>
</feature>
<evidence type="ECO:0000313" key="3">
    <source>
        <dbReference type="Proteomes" id="UP000826550"/>
    </source>
</evidence>
<evidence type="ECO:0000313" key="2">
    <source>
        <dbReference type="EMBL" id="QYN52716.1"/>
    </source>
</evidence>
<organism evidence="2 3">
    <name type="scientific">Lactobacillus panisapium</name>
    <dbReference type="NCBI Taxonomy" id="2012495"/>
    <lineage>
        <taxon>Bacteria</taxon>
        <taxon>Bacillati</taxon>
        <taxon>Bacillota</taxon>
        <taxon>Bacilli</taxon>
        <taxon>Lactobacillales</taxon>
        <taxon>Lactobacillaceae</taxon>
        <taxon>Lactobacillus</taxon>
    </lineage>
</organism>
<feature type="transmembrane region" description="Helical" evidence="1">
    <location>
        <begin position="12"/>
        <end position="32"/>
    </location>
</feature>
<dbReference type="Proteomes" id="UP000826550">
    <property type="component" value="Chromosome"/>
</dbReference>
<evidence type="ECO:0000256" key="1">
    <source>
        <dbReference type="SAM" id="Phobius"/>
    </source>
</evidence>
<dbReference type="Pfam" id="PF02325">
    <property type="entry name" value="CCB3_YggT"/>
    <property type="match status" value="1"/>
</dbReference>
<sequence>MLTAIYYILNTIKWIIWVYSIVMVIDAIMSWVPMLRDSFVGRLIDRLVDPYVNLFRKGPIQTLTNSTGLDISFLIGLLVLYFIQDYVLGWIANILLRIFL</sequence>
<dbReference type="InterPro" id="IPR003425">
    <property type="entry name" value="CCB3/YggT"/>
</dbReference>
<accession>A0ABX8W4R3</accession>
<proteinExistence type="predicted"/>
<keyword evidence="1" id="KW-0472">Membrane</keyword>
<dbReference type="EMBL" id="CP048268">
    <property type="protein sequence ID" value="QYN52716.1"/>
    <property type="molecule type" value="Genomic_DNA"/>
</dbReference>
<gene>
    <name evidence="2" type="ORF">GYM71_04530</name>
</gene>